<reference evidence="1" key="1">
    <citation type="submission" date="2010-12" db="EMBL/GenBank/DDBJ databases">
        <title>Polyphasic characterization of local cyanobacterial isolates of Eastern UP and Western Bihar.</title>
        <authorList>
            <person name="Kumari N."/>
            <person name="Rai L.C."/>
            <person name="Narayan O.P."/>
        </authorList>
    </citation>
    <scope>NUCLEOTIDE SEQUENCE</scope>
    <source>
        <strain evidence="1">LCRNK.18</strain>
    </source>
</reference>
<dbReference type="EMBL" id="HQ836239">
    <property type="protein sequence ID" value="AEF33346.1"/>
    <property type="molecule type" value="Genomic_DNA"/>
</dbReference>
<feature type="non-terminal residue" evidence="1">
    <location>
        <position position="1"/>
    </location>
</feature>
<dbReference type="AlphaFoldDB" id="F6L733"/>
<proteinExistence type="predicted"/>
<feature type="non-terminal residue" evidence="1">
    <location>
        <position position="313"/>
    </location>
</feature>
<sequence length="313" mass="35055">ISSRTRCGNQLAAPVSHVWDLKGIPGYMAIPLDMPLRDADQIVYFIAYVFLNPGNHYGLTYKQLLTEDQGIEIEDQLYTEDSQLSVVEIRIGATPLSRKLSYNLSTACTCTGNYRICITINPVRATLAPFQSYSGVRLLFGRDDYLNSGDLSCAFCPYIVAECPRTVTCEDFSSTKKTCCARPSIPGCTAHYRIYYPPLEEVMSLCDAVMELRIGLVVATTPTQATTPRQLAELRAGRDVVWPRKLSYRYSRSYRVCSGGVAWMSGGNRCCSLRWMRDHHHRELESVVSNAYPRSPGHPFCSPRPGLAPENIR</sequence>
<accession>F6L733</accession>
<organism evidence="1">
    <name type="scientific">Anabaena sp. LCRNK_18</name>
    <dbReference type="NCBI Taxonomy" id="1002820"/>
    <lineage>
        <taxon>Bacteria</taxon>
        <taxon>Bacillati</taxon>
        <taxon>Cyanobacteriota</taxon>
        <taxon>Cyanophyceae</taxon>
        <taxon>Nostocales</taxon>
        <taxon>Nostocaceae</taxon>
        <taxon>Anabaena</taxon>
    </lineage>
</organism>
<name>F6L733_9NOST</name>
<gene>
    <name evidence="1" type="primary">rpo</name>
</gene>
<protein>
    <submittedName>
        <fullName evidence="1">DNA dependent RNA polymerase</fullName>
    </submittedName>
</protein>
<evidence type="ECO:0000313" key="1">
    <source>
        <dbReference type="EMBL" id="AEF33346.1"/>
    </source>
</evidence>
<dbReference type="SUPFAM" id="SSF64484">
    <property type="entry name" value="beta and beta-prime subunits of DNA dependent RNA-polymerase"/>
    <property type="match status" value="1"/>
</dbReference>